<dbReference type="InterPro" id="IPR050680">
    <property type="entry name" value="YpeA/RimI_acetyltransf"/>
</dbReference>
<evidence type="ECO:0000256" key="2">
    <source>
        <dbReference type="ARBA" id="ARBA00023315"/>
    </source>
</evidence>
<dbReference type="InterPro" id="IPR016181">
    <property type="entry name" value="Acyl_CoA_acyltransferase"/>
</dbReference>
<evidence type="ECO:0000313" key="5">
    <source>
        <dbReference type="Proteomes" id="UP000215788"/>
    </source>
</evidence>
<proteinExistence type="predicted"/>
<dbReference type="Proteomes" id="UP000215788">
    <property type="component" value="Unassembled WGS sequence"/>
</dbReference>
<dbReference type="PROSITE" id="PS51186">
    <property type="entry name" value="GNAT"/>
    <property type="match status" value="1"/>
</dbReference>
<keyword evidence="2" id="KW-0012">Acyltransferase</keyword>
<comment type="caution">
    <text evidence="4">The sequence shown here is derived from an EMBL/GenBank/DDBJ whole genome shotgun (WGS) entry which is preliminary data.</text>
</comment>
<accession>A0A266NBT9</accession>
<dbReference type="Gene3D" id="3.40.630.30">
    <property type="match status" value="1"/>
</dbReference>
<gene>
    <name evidence="4" type="ORF">CJF39_08790</name>
</gene>
<dbReference type="GO" id="GO:0016747">
    <property type="term" value="F:acyltransferase activity, transferring groups other than amino-acyl groups"/>
    <property type="evidence" value="ECO:0007669"/>
    <property type="project" value="InterPro"/>
</dbReference>
<protein>
    <submittedName>
        <fullName evidence="4">GNAT family N-acetyltransferase</fullName>
    </submittedName>
</protein>
<dbReference type="AlphaFoldDB" id="A0A266NBT9"/>
<evidence type="ECO:0000313" key="4">
    <source>
        <dbReference type="EMBL" id="OZY59870.1"/>
    </source>
</evidence>
<dbReference type="PANTHER" id="PTHR43420">
    <property type="entry name" value="ACETYLTRANSFERASE"/>
    <property type="match status" value="1"/>
</dbReference>
<dbReference type="RefSeq" id="WP_094993064.1">
    <property type="nucleotide sequence ID" value="NZ_NQKI01000010.1"/>
</dbReference>
<dbReference type="InterPro" id="IPR000182">
    <property type="entry name" value="GNAT_dom"/>
</dbReference>
<name>A0A266NBT9_9PSED</name>
<evidence type="ECO:0000256" key="1">
    <source>
        <dbReference type="ARBA" id="ARBA00022679"/>
    </source>
</evidence>
<dbReference type="CDD" id="cd04301">
    <property type="entry name" value="NAT_SF"/>
    <property type="match status" value="1"/>
</dbReference>
<dbReference type="EMBL" id="NQKI01000010">
    <property type="protein sequence ID" value="OZY59870.1"/>
    <property type="molecule type" value="Genomic_DNA"/>
</dbReference>
<dbReference type="Pfam" id="PF00583">
    <property type="entry name" value="Acetyltransf_1"/>
    <property type="match status" value="1"/>
</dbReference>
<keyword evidence="1 4" id="KW-0808">Transferase</keyword>
<dbReference type="OrthoDB" id="9803907at2"/>
<reference evidence="4 5" key="1">
    <citation type="submission" date="2017-08" db="EMBL/GenBank/DDBJ databases">
        <title>Genomic and metabolic characterisation of spoilage-associated Pseudomonas species.</title>
        <authorList>
            <person name="Stanborough T."/>
            <person name="Fegan N."/>
            <person name="Powell S.M."/>
            <person name="Singh T."/>
            <person name="Tamplin M.L."/>
            <person name="Chandry P.S."/>
        </authorList>
    </citation>
    <scope>NUCLEOTIDE SEQUENCE [LARGE SCALE GENOMIC DNA]</scope>
    <source>
        <strain evidence="4 5">L1802</strain>
    </source>
</reference>
<evidence type="ECO:0000259" key="3">
    <source>
        <dbReference type="PROSITE" id="PS51186"/>
    </source>
</evidence>
<feature type="domain" description="N-acetyltransferase" evidence="3">
    <location>
        <begin position="26"/>
        <end position="158"/>
    </location>
</feature>
<dbReference type="SUPFAM" id="SSF55729">
    <property type="entry name" value="Acyl-CoA N-acyltransferases (Nat)"/>
    <property type="match status" value="1"/>
</dbReference>
<sequence>MSAACLLLRKDLRGPLPPARPWPEGFTVSTLSASLTQPVHALLVEGYAGGQGSVPSFAAWQHTLAHDAEYDPALCFVLLHATRVVGVALAWTSAYLKDLVIDPAYQGRGLGSALLEHVFAIFRQRGEPCVDLKVMAHNLKARDMYARHGMALVQYETV</sequence>
<organism evidence="4 5">
    <name type="scientific">Pseudomonas lundensis</name>
    <dbReference type="NCBI Taxonomy" id="86185"/>
    <lineage>
        <taxon>Bacteria</taxon>
        <taxon>Pseudomonadati</taxon>
        <taxon>Pseudomonadota</taxon>
        <taxon>Gammaproteobacteria</taxon>
        <taxon>Pseudomonadales</taxon>
        <taxon>Pseudomonadaceae</taxon>
        <taxon>Pseudomonas</taxon>
    </lineage>
</organism>